<dbReference type="InterPro" id="IPR002575">
    <property type="entry name" value="Aminoglycoside_PTrfase"/>
</dbReference>
<dbReference type="Gene3D" id="3.90.1200.10">
    <property type="match status" value="1"/>
</dbReference>
<reference evidence="3" key="1">
    <citation type="journal article" date="2019" name="Int. J. Syst. Evol. Microbiol.">
        <title>The Global Catalogue of Microorganisms (GCM) 10K type strain sequencing project: providing services to taxonomists for standard genome sequencing and annotation.</title>
        <authorList>
            <consortium name="The Broad Institute Genomics Platform"/>
            <consortium name="The Broad Institute Genome Sequencing Center for Infectious Disease"/>
            <person name="Wu L."/>
            <person name="Ma J."/>
        </authorList>
    </citation>
    <scope>NUCLEOTIDE SEQUENCE [LARGE SCALE GENOMIC DNA]</scope>
    <source>
        <strain evidence="3">JCM 5067</strain>
    </source>
</reference>
<dbReference type="InterPro" id="IPR011009">
    <property type="entry name" value="Kinase-like_dom_sf"/>
</dbReference>
<dbReference type="Pfam" id="PF01636">
    <property type="entry name" value="APH"/>
    <property type="match status" value="1"/>
</dbReference>
<evidence type="ECO:0000259" key="1">
    <source>
        <dbReference type="Pfam" id="PF01636"/>
    </source>
</evidence>
<dbReference type="Proteomes" id="UP001500668">
    <property type="component" value="Unassembled WGS sequence"/>
</dbReference>
<comment type="caution">
    <text evidence="2">The sequence shown here is derived from an EMBL/GenBank/DDBJ whole genome shotgun (WGS) entry which is preliminary data.</text>
</comment>
<evidence type="ECO:0000313" key="2">
    <source>
        <dbReference type="EMBL" id="GAA0612135.1"/>
    </source>
</evidence>
<dbReference type="SUPFAM" id="SSF56112">
    <property type="entry name" value="Protein kinase-like (PK-like)"/>
    <property type="match status" value="1"/>
</dbReference>
<gene>
    <name evidence="2" type="ORF">GCM10010394_47440</name>
</gene>
<dbReference type="RefSeq" id="WP_344076348.1">
    <property type="nucleotide sequence ID" value="NZ_BAAACA010000034.1"/>
</dbReference>
<sequence length="313" mass="34225">MTVTSSDAAAQHTRPLVAQACRAAGFDFSGAEPVRIADNAIWALPGHVVVRLTRPGRRQAAHRELLTAQWLADHHLPAVRPARATAIDLPGNRAATFWQQLPEHTMGRHEDVARLLRHLHSLPAPSHLTLMPNPAAKARTRLEAVRHNSVISEADMAWLLGYADELAEAWDRLDDGLAPTPLHGDAWAGNVARTLSGHCYLMDLDSAAIGPPEWDLTSTAVKVDTTATIPMGQYQNFVSAYGGHDVRDYDGFPVMRGIRELRMTTYAIQTATDHPHTAPEARHRVACLRGHNGPRPWTWTAVPHAPGNPGPIV</sequence>
<proteinExistence type="predicted"/>
<name>A0ABP3RK98_9ACTN</name>
<protein>
    <submittedName>
        <fullName evidence="2">Aminoglycoside phosphotransferase family protein</fullName>
    </submittedName>
</protein>
<accession>A0ABP3RK98</accession>
<feature type="domain" description="Aminoglycoside phosphotransferase" evidence="1">
    <location>
        <begin position="46"/>
        <end position="248"/>
    </location>
</feature>
<dbReference type="EMBL" id="BAAACA010000034">
    <property type="protein sequence ID" value="GAA0612135.1"/>
    <property type="molecule type" value="Genomic_DNA"/>
</dbReference>
<organism evidence="2 3">
    <name type="scientific">Streptomyces crystallinus</name>
    <dbReference type="NCBI Taxonomy" id="68191"/>
    <lineage>
        <taxon>Bacteria</taxon>
        <taxon>Bacillati</taxon>
        <taxon>Actinomycetota</taxon>
        <taxon>Actinomycetes</taxon>
        <taxon>Kitasatosporales</taxon>
        <taxon>Streptomycetaceae</taxon>
        <taxon>Streptomyces</taxon>
    </lineage>
</organism>
<keyword evidence="3" id="KW-1185">Reference proteome</keyword>
<evidence type="ECO:0000313" key="3">
    <source>
        <dbReference type="Proteomes" id="UP001500668"/>
    </source>
</evidence>